<feature type="compositionally biased region" description="Polar residues" evidence="1">
    <location>
        <begin position="259"/>
        <end position="269"/>
    </location>
</feature>
<name>W9W7B3_9EURO</name>
<sequence>MSASFETRKGAPLSSIPDVPIVAVEHPCIVQNVDRAIRTLGGDREIAEALENDNAKPLGLRFQPDDPTSREVVSYNKKTNNLLLRVIVPKRTGRRKKRGSSEDFSGNSPGLSSRKDVKYLLRSLNDNAQHRQLEIVGQIHSTHVWRTVPDFVYTSKGSMFLKEVCTKILPRDYPQLKQWSMPRALASAATDTEAIPPPVFSTQSLPRNFSYHRDTSIRPATRKTTTRDTAAPIEVTADQGRLDEGRPPEDSAAQPGAPLQSSDTSATPT</sequence>
<dbReference type="InterPro" id="IPR042536">
    <property type="entry name" value="TFIIIC_tauA_Sfc1"/>
</dbReference>
<dbReference type="Proteomes" id="UP000019473">
    <property type="component" value="Unassembled WGS sequence"/>
</dbReference>
<proteinExistence type="predicted"/>
<dbReference type="PANTHER" id="PTHR13230:SF5">
    <property type="entry name" value="GENERAL TRANSCRIPTION FACTOR 3C POLYPEPTIDE 5"/>
    <property type="match status" value="1"/>
</dbReference>
<organism evidence="3 4">
    <name type="scientific">Cladophialophora yegresii CBS 114405</name>
    <dbReference type="NCBI Taxonomy" id="1182544"/>
    <lineage>
        <taxon>Eukaryota</taxon>
        <taxon>Fungi</taxon>
        <taxon>Dikarya</taxon>
        <taxon>Ascomycota</taxon>
        <taxon>Pezizomycotina</taxon>
        <taxon>Eurotiomycetes</taxon>
        <taxon>Chaetothyriomycetidae</taxon>
        <taxon>Chaetothyriales</taxon>
        <taxon>Herpotrichiellaceae</taxon>
        <taxon>Cladophialophora</taxon>
    </lineage>
</organism>
<dbReference type="Gene3D" id="3.30.200.160">
    <property type="entry name" value="TFIIIC, subcomplex tauA, subunit Sfc1, barrel domain"/>
    <property type="match status" value="1"/>
</dbReference>
<dbReference type="RefSeq" id="XP_007757228.1">
    <property type="nucleotide sequence ID" value="XM_007759038.1"/>
</dbReference>
<evidence type="ECO:0000259" key="2">
    <source>
        <dbReference type="Pfam" id="PF17682"/>
    </source>
</evidence>
<feature type="region of interest" description="Disordered" evidence="1">
    <location>
        <begin position="196"/>
        <end position="269"/>
    </location>
</feature>
<dbReference type="GO" id="GO:0006384">
    <property type="term" value="P:transcription initiation at RNA polymerase III promoter"/>
    <property type="evidence" value="ECO:0007669"/>
    <property type="project" value="InterPro"/>
</dbReference>
<evidence type="ECO:0000313" key="3">
    <source>
        <dbReference type="EMBL" id="EXJ60875.1"/>
    </source>
</evidence>
<comment type="caution">
    <text evidence="3">The sequence shown here is derived from an EMBL/GenBank/DDBJ whole genome shotgun (WGS) entry which is preliminary data.</text>
</comment>
<evidence type="ECO:0000313" key="4">
    <source>
        <dbReference type="Proteomes" id="UP000019473"/>
    </source>
</evidence>
<keyword evidence="4" id="KW-1185">Reference proteome</keyword>
<gene>
    <name evidence="3" type="ORF">A1O7_05028</name>
</gene>
<dbReference type="GO" id="GO:0001003">
    <property type="term" value="F:RNA polymerase III type 2 promoter sequence-specific DNA binding"/>
    <property type="evidence" value="ECO:0007669"/>
    <property type="project" value="TreeGrafter"/>
</dbReference>
<accession>W9W7B3</accession>
<feature type="compositionally biased region" description="Basic and acidic residues" evidence="1">
    <location>
        <begin position="240"/>
        <end position="249"/>
    </location>
</feature>
<dbReference type="InterPro" id="IPR040454">
    <property type="entry name" value="TF_IIIC_Tfc1/Sfc1"/>
</dbReference>
<feature type="compositionally biased region" description="Low complexity" evidence="1">
    <location>
        <begin position="218"/>
        <end position="231"/>
    </location>
</feature>
<dbReference type="GeneID" id="19179613"/>
<dbReference type="VEuPathDB" id="FungiDB:A1O7_05028"/>
<dbReference type="EMBL" id="AMGW01000003">
    <property type="protein sequence ID" value="EXJ60875.1"/>
    <property type="molecule type" value="Genomic_DNA"/>
</dbReference>
<dbReference type="Pfam" id="PF17682">
    <property type="entry name" value="Tau95_N"/>
    <property type="match status" value="1"/>
</dbReference>
<dbReference type="eggNOG" id="KOG2473">
    <property type="taxonomic scope" value="Eukaryota"/>
</dbReference>
<protein>
    <recommendedName>
        <fullName evidence="2">Transcription factor IIIC subunit Tfc1/Sfc1 triple barrel domain-containing protein</fullName>
    </recommendedName>
</protein>
<feature type="domain" description="Transcription factor IIIC subunit Tfc1/Sfc1 triple barrel" evidence="2">
    <location>
        <begin position="22"/>
        <end position="153"/>
    </location>
</feature>
<dbReference type="PANTHER" id="PTHR13230">
    <property type="entry name" value="GENERAL TRANSCRIPTION FACTOR IIIC, POLYPEPTIDE 5"/>
    <property type="match status" value="1"/>
</dbReference>
<dbReference type="InterPro" id="IPR041499">
    <property type="entry name" value="Tfc1/Sfc1_N"/>
</dbReference>
<dbReference type="GO" id="GO:0001002">
    <property type="term" value="F:RNA polymerase III type 1 promoter sequence-specific DNA binding"/>
    <property type="evidence" value="ECO:0007669"/>
    <property type="project" value="TreeGrafter"/>
</dbReference>
<reference evidence="3 4" key="1">
    <citation type="submission" date="2013-03" db="EMBL/GenBank/DDBJ databases">
        <title>The Genome Sequence of Cladophialophora yegresii CBS 114405.</title>
        <authorList>
            <consortium name="The Broad Institute Genomics Platform"/>
            <person name="Cuomo C."/>
            <person name="de Hoog S."/>
            <person name="Gorbushina A."/>
            <person name="Walker B."/>
            <person name="Young S.K."/>
            <person name="Zeng Q."/>
            <person name="Gargeya S."/>
            <person name="Fitzgerald M."/>
            <person name="Haas B."/>
            <person name="Abouelleil A."/>
            <person name="Allen A.W."/>
            <person name="Alvarado L."/>
            <person name="Arachchi H.M."/>
            <person name="Berlin A.M."/>
            <person name="Chapman S.B."/>
            <person name="Gainer-Dewar J."/>
            <person name="Goldberg J."/>
            <person name="Griggs A."/>
            <person name="Gujja S."/>
            <person name="Hansen M."/>
            <person name="Howarth C."/>
            <person name="Imamovic A."/>
            <person name="Ireland A."/>
            <person name="Larimer J."/>
            <person name="McCowan C."/>
            <person name="Murphy C."/>
            <person name="Pearson M."/>
            <person name="Poon T.W."/>
            <person name="Priest M."/>
            <person name="Roberts A."/>
            <person name="Saif S."/>
            <person name="Shea T."/>
            <person name="Sisk P."/>
            <person name="Sykes S."/>
            <person name="Wortman J."/>
            <person name="Nusbaum C."/>
            <person name="Birren B."/>
        </authorList>
    </citation>
    <scope>NUCLEOTIDE SEQUENCE [LARGE SCALE GENOMIC DNA]</scope>
    <source>
        <strain evidence="3 4">CBS 114405</strain>
    </source>
</reference>
<dbReference type="STRING" id="1182544.W9W7B3"/>
<evidence type="ECO:0000256" key="1">
    <source>
        <dbReference type="SAM" id="MobiDB-lite"/>
    </source>
</evidence>
<dbReference type="OrthoDB" id="5598268at2759"/>
<dbReference type="GO" id="GO:0000127">
    <property type="term" value="C:transcription factor TFIIIC complex"/>
    <property type="evidence" value="ECO:0007669"/>
    <property type="project" value="InterPro"/>
</dbReference>
<dbReference type="AlphaFoldDB" id="W9W7B3"/>
<dbReference type="HOGENOM" id="CLU_1025099_0_0_1"/>